<dbReference type="RefSeq" id="WP_107251731.1">
    <property type="nucleotide sequence ID" value="NZ_PYOC01000001.1"/>
</dbReference>
<evidence type="ECO:0000256" key="2">
    <source>
        <dbReference type="ARBA" id="ARBA00022692"/>
    </source>
</evidence>
<evidence type="ECO:0000256" key="4">
    <source>
        <dbReference type="ARBA" id="ARBA00023136"/>
    </source>
</evidence>
<evidence type="ECO:0000313" key="7">
    <source>
        <dbReference type="EMBL" id="PSV49062.1"/>
    </source>
</evidence>
<accession>A0A2T3LCE7</accession>
<feature type="transmembrane region" description="Helical" evidence="5">
    <location>
        <begin position="279"/>
        <end position="297"/>
    </location>
</feature>
<reference evidence="7 8" key="1">
    <citation type="submission" date="2018-03" db="EMBL/GenBank/DDBJ databases">
        <title>Whole genome sequencing of Histamine producing bacteria.</title>
        <authorList>
            <person name="Butler K."/>
        </authorList>
    </citation>
    <scope>NUCLEOTIDE SEQUENCE [LARGE SCALE GENOMIC DNA]</scope>
    <source>
        <strain evidence="7 8">ATCC 19614</strain>
    </source>
</reference>
<evidence type="ECO:0000313" key="8">
    <source>
        <dbReference type="Proteomes" id="UP000241803"/>
    </source>
</evidence>
<gene>
    <name evidence="7" type="ORF">C9J47_00335</name>
</gene>
<dbReference type="PANTHER" id="PTHR22911:SF6">
    <property type="entry name" value="SOLUTE CARRIER FAMILY 35 MEMBER G1"/>
    <property type="match status" value="1"/>
</dbReference>
<feature type="transmembrane region" description="Helical" evidence="5">
    <location>
        <begin position="7"/>
        <end position="27"/>
    </location>
</feature>
<organism evidence="7 8">
    <name type="scientific">Photobacterium indicum</name>
    <dbReference type="NCBI Taxonomy" id="81447"/>
    <lineage>
        <taxon>Bacteria</taxon>
        <taxon>Pseudomonadati</taxon>
        <taxon>Pseudomonadota</taxon>
        <taxon>Gammaproteobacteria</taxon>
        <taxon>Vibrionales</taxon>
        <taxon>Vibrionaceae</taxon>
        <taxon>Photobacterium</taxon>
    </lineage>
</organism>
<feature type="domain" description="EamA" evidence="6">
    <location>
        <begin position="149"/>
        <end position="290"/>
    </location>
</feature>
<evidence type="ECO:0000256" key="5">
    <source>
        <dbReference type="SAM" id="Phobius"/>
    </source>
</evidence>
<dbReference type="Pfam" id="PF00892">
    <property type="entry name" value="EamA"/>
    <property type="match status" value="2"/>
</dbReference>
<dbReference type="EMBL" id="PYOC01000001">
    <property type="protein sequence ID" value="PSV49062.1"/>
    <property type="molecule type" value="Genomic_DNA"/>
</dbReference>
<dbReference type="Proteomes" id="UP000241803">
    <property type="component" value="Unassembled WGS sequence"/>
</dbReference>
<name>A0A2T3LCE7_9GAMM</name>
<protein>
    <submittedName>
        <fullName evidence="7">EamA family transporter</fullName>
    </submittedName>
</protein>
<keyword evidence="8" id="KW-1185">Reference proteome</keyword>
<dbReference type="InterPro" id="IPR037185">
    <property type="entry name" value="EmrE-like"/>
</dbReference>
<keyword evidence="2 5" id="KW-0812">Transmembrane</keyword>
<sequence>MITDSRPVIFMLISTFSLSLNSLLAKFLSESLSIEMLSFLRFLFPAVLLLWLMALTKWAVPDRKMWKALGVRAFCIAASQLCFLFAINRLSLVETVVLFSTGPLFIPLLEKLLFKIQIKNTTLINLAITFTGVLLMAGGTSGIELKPELLVGLGAGVFNAGSQVSLYRVSKGSLSPIALNAWGFLLAAVIILPVAIFQTDALVLQQTVNNMTDIQTLLFPMLILLAVCIVNTQVFRVKAYQLSSSSSQLAPLIFTNLIFSFVWQIIFFNQSLEWNKVTGISLIIIATLLNTSLPLIVRKIRVQLIEN</sequence>
<evidence type="ECO:0000259" key="6">
    <source>
        <dbReference type="Pfam" id="PF00892"/>
    </source>
</evidence>
<feature type="transmembrane region" description="Helical" evidence="5">
    <location>
        <begin position="179"/>
        <end position="197"/>
    </location>
</feature>
<proteinExistence type="predicted"/>
<feature type="transmembrane region" description="Helical" evidence="5">
    <location>
        <begin position="217"/>
        <end position="237"/>
    </location>
</feature>
<feature type="transmembrane region" description="Helical" evidence="5">
    <location>
        <begin position="149"/>
        <end position="167"/>
    </location>
</feature>
<dbReference type="GO" id="GO:0016020">
    <property type="term" value="C:membrane"/>
    <property type="evidence" value="ECO:0007669"/>
    <property type="project" value="UniProtKB-SubCell"/>
</dbReference>
<dbReference type="InterPro" id="IPR000620">
    <property type="entry name" value="EamA_dom"/>
</dbReference>
<feature type="transmembrane region" description="Helical" evidence="5">
    <location>
        <begin position="249"/>
        <end position="267"/>
    </location>
</feature>
<evidence type="ECO:0000256" key="1">
    <source>
        <dbReference type="ARBA" id="ARBA00004141"/>
    </source>
</evidence>
<feature type="domain" description="EamA" evidence="6">
    <location>
        <begin position="8"/>
        <end position="136"/>
    </location>
</feature>
<feature type="transmembrane region" description="Helical" evidence="5">
    <location>
        <begin position="93"/>
        <end position="110"/>
    </location>
</feature>
<comment type="subcellular location">
    <subcellularLocation>
        <location evidence="1">Membrane</location>
        <topology evidence="1">Multi-pass membrane protein</topology>
    </subcellularLocation>
</comment>
<feature type="transmembrane region" description="Helical" evidence="5">
    <location>
        <begin position="39"/>
        <end position="60"/>
    </location>
</feature>
<keyword evidence="3 5" id="KW-1133">Transmembrane helix</keyword>
<feature type="transmembrane region" description="Helical" evidence="5">
    <location>
        <begin position="69"/>
        <end position="87"/>
    </location>
</feature>
<keyword evidence="4 5" id="KW-0472">Membrane</keyword>
<dbReference type="PANTHER" id="PTHR22911">
    <property type="entry name" value="ACYL-MALONYL CONDENSING ENZYME-RELATED"/>
    <property type="match status" value="1"/>
</dbReference>
<feature type="transmembrane region" description="Helical" evidence="5">
    <location>
        <begin position="122"/>
        <end position="143"/>
    </location>
</feature>
<dbReference type="SUPFAM" id="SSF103481">
    <property type="entry name" value="Multidrug resistance efflux transporter EmrE"/>
    <property type="match status" value="2"/>
</dbReference>
<dbReference type="AlphaFoldDB" id="A0A2T3LCE7"/>
<comment type="caution">
    <text evidence="7">The sequence shown here is derived from an EMBL/GenBank/DDBJ whole genome shotgun (WGS) entry which is preliminary data.</text>
</comment>
<evidence type="ECO:0000256" key="3">
    <source>
        <dbReference type="ARBA" id="ARBA00022989"/>
    </source>
</evidence>